<name>A0AAU6TRM4_UNCXX</name>
<reference evidence="1" key="1">
    <citation type="submission" date="2022-03" db="EMBL/GenBank/DDBJ databases">
        <title>Sea Food Isolates.</title>
        <authorList>
            <person name="Li c."/>
        </authorList>
    </citation>
    <scope>NUCLEOTIDE SEQUENCE</scope>
    <source>
        <strain evidence="1">19GA11TI05</strain>
    </source>
</reference>
<protein>
    <submittedName>
        <fullName evidence="1">Uncharacterized protein</fullName>
    </submittedName>
</protein>
<proteinExistence type="predicted"/>
<organism evidence="1">
    <name type="scientific">bacterium 19GA11TI05</name>
    <dbReference type="NCBI Taxonomy" id="2920688"/>
    <lineage>
        <taxon>Bacteria</taxon>
    </lineage>
</organism>
<evidence type="ECO:0000313" key="1">
    <source>
        <dbReference type="EMBL" id="XAG64360.1"/>
    </source>
</evidence>
<dbReference type="AlphaFoldDB" id="A0AAU6TRM4"/>
<accession>A0AAU6TRM4</accession>
<gene>
    <name evidence="1" type="ORF">MRM81_12775</name>
</gene>
<sequence>MKETDSTKSREQEIKDYVGFVMSDVNILSTSMIPKMIEAGASLNDIKEKVDILAEAYIYTRLKVLHEGRKLIEDINKYDAAMNAEMTALIKSNARNYELGDSFT</sequence>
<dbReference type="EMBL" id="CP095362">
    <property type="protein sequence ID" value="XAG64360.1"/>
    <property type="molecule type" value="Genomic_DNA"/>
</dbReference>